<dbReference type="PROSITE" id="PS00108">
    <property type="entry name" value="PROTEIN_KINASE_ST"/>
    <property type="match status" value="1"/>
</dbReference>
<dbReference type="PANTHER" id="PTHR11584">
    <property type="entry name" value="SERINE/THREONINE PROTEIN KINASE"/>
    <property type="match status" value="1"/>
</dbReference>
<dbReference type="PANTHER" id="PTHR11584:SF369">
    <property type="entry name" value="MITOGEN-ACTIVATED PROTEIN KINASE KINASE KINASE 19-RELATED"/>
    <property type="match status" value="1"/>
</dbReference>
<dbReference type="InterPro" id="IPR011009">
    <property type="entry name" value="Kinase-like_dom_sf"/>
</dbReference>
<feature type="non-terminal residue" evidence="8">
    <location>
        <position position="125"/>
    </location>
</feature>
<reference evidence="8 9" key="1">
    <citation type="journal article" date="2016" name="Mol. Biol. Evol.">
        <title>Comparative Genomics of Early-Diverging Mushroom-Forming Fungi Provides Insights into the Origins of Lignocellulose Decay Capabilities.</title>
        <authorList>
            <person name="Nagy L.G."/>
            <person name="Riley R."/>
            <person name="Tritt A."/>
            <person name="Adam C."/>
            <person name="Daum C."/>
            <person name="Floudas D."/>
            <person name="Sun H."/>
            <person name="Yadav J.S."/>
            <person name="Pangilinan J."/>
            <person name="Larsson K.H."/>
            <person name="Matsuura K."/>
            <person name="Barry K."/>
            <person name="Labutti K."/>
            <person name="Kuo R."/>
            <person name="Ohm R.A."/>
            <person name="Bhattacharya S.S."/>
            <person name="Shirouzu T."/>
            <person name="Yoshinaga Y."/>
            <person name="Martin F.M."/>
            <person name="Grigoriev I.V."/>
            <person name="Hibbett D.S."/>
        </authorList>
    </citation>
    <scope>NUCLEOTIDE SEQUENCE [LARGE SCALE GENOMIC DNA]</scope>
    <source>
        <strain evidence="8 9">HHB12029</strain>
    </source>
</reference>
<dbReference type="Gene3D" id="1.10.510.10">
    <property type="entry name" value="Transferase(Phosphotransferase) domain 1"/>
    <property type="match status" value="1"/>
</dbReference>
<dbReference type="GO" id="GO:0004674">
    <property type="term" value="F:protein serine/threonine kinase activity"/>
    <property type="evidence" value="ECO:0007669"/>
    <property type="project" value="UniProtKB-KW"/>
</dbReference>
<dbReference type="AlphaFoldDB" id="A0A165IUX7"/>
<keyword evidence="9" id="KW-1185">Reference proteome</keyword>
<dbReference type="InterPro" id="IPR000719">
    <property type="entry name" value="Prot_kinase_dom"/>
</dbReference>
<dbReference type="PROSITE" id="PS50011">
    <property type="entry name" value="PROTEIN_KINASE_DOM"/>
    <property type="match status" value="1"/>
</dbReference>
<keyword evidence="2" id="KW-0723">Serine/threonine-protein kinase</keyword>
<dbReference type="Proteomes" id="UP000077266">
    <property type="component" value="Unassembled WGS sequence"/>
</dbReference>
<comment type="similarity">
    <text evidence="1">Belongs to the protein kinase superfamily. STE Ser/Thr protein kinase family. MAP kinase kinase kinase subfamily.</text>
</comment>
<keyword evidence="3" id="KW-0808">Transferase</keyword>
<evidence type="ECO:0000256" key="4">
    <source>
        <dbReference type="ARBA" id="ARBA00022741"/>
    </source>
</evidence>
<dbReference type="OrthoDB" id="4062651at2759"/>
<dbReference type="InParanoid" id="A0A165IUX7"/>
<evidence type="ECO:0000259" key="7">
    <source>
        <dbReference type="PROSITE" id="PS50011"/>
    </source>
</evidence>
<name>A0A165IUX7_EXIGL</name>
<dbReference type="STRING" id="1314781.A0A165IUX7"/>
<accession>A0A165IUX7</accession>
<keyword evidence="5 8" id="KW-0418">Kinase</keyword>
<evidence type="ECO:0000256" key="1">
    <source>
        <dbReference type="ARBA" id="ARBA00006529"/>
    </source>
</evidence>
<dbReference type="Pfam" id="PF00069">
    <property type="entry name" value="Pkinase"/>
    <property type="match status" value="1"/>
</dbReference>
<sequence>MVSPWYDSGDINAYVRRRAGDPDILNVKLSLLVQVMRGLEYLHSKLIVHGDIKGGNVLVSDDGVARLSDFGLSAVLYRQYSAGRMDVQTEGGTCRWMAPELFVEDRPRQTVASDIWACGCLVIEV</sequence>
<evidence type="ECO:0000256" key="3">
    <source>
        <dbReference type="ARBA" id="ARBA00022679"/>
    </source>
</evidence>
<evidence type="ECO:0000313" key="8">
    <source>
        <dbReference type="EMBL" id="KZV93908.1"/>
    </source>
</evidence>
<evidence type="ECO:0000313" key="9">
    <source>
        <dbReference type="Proteomes" id="UP000077266"/>
    </source>
</evidence>
<gene>
    <name evidence="8" type="ORF">EXIGLDRAFT_645725</name>
</gene>
<evidence type="ECO:0000256" key="6">
    <source>
        <dbReference type="ARBA" id="ARBA00022840"/>
    </source>
</evidence>
<keyword evidence="4" id="KW-0547">Nucleotide-binding</keyword>
<protein>
    <submittedName>
        <fullName evidence="8">Kinase-like protein</fullName>
    </submittedName>
</protein>
<proteinExistence type="inferred from homology"/>
<dbReference type="InterPro" id="IPR008271">
    <property type="entry name" value="Ser/Thr_kinase_AS"/>
</dbReference>
<feature type="domain" description="Protein kinase" evidence="7">
    <location>
        <begin position="1"/>
        <end position="125"/>
    </location>
</feature>
<evidence type="ECO:0000256" key="2">
    <source>
        <dbReference type="ARBA" id="ARBA00022527"/>
    </source>
</evidence>
<dbReference type="SUPFAM" id="SSF56112">
    <property type="entry name" value="Protein kinase-like (PK-like)"/>
    <property type="match status" value="1"/>
</dbReference>
<keyword evidence="6" id="KW-0067">ATP-binding</keyword>
<dbReference type="GO" id="GO:0005524">
    <property type="term" value="F:ATP binding"/>
    <property type="evidence" value="ECO:0007669"/>
    <property type="project" value="UniProtKB-KW"/>
</dbReference>
<dbReference type="EMBL" id="KV425982">
    <property type="protein sequence ID" value="KZV93908.1"/>
    <property type="molecule type" value="Genomic_DNA"/>
</dbReference>
<organism evidence="8 9">
    <name type="scientific">Exidia glandulosa HHB12029</name>
    <dbReference type="NCBI Taxonomy" id="1314781"/>
    <lineage>
        <taxon>Eukaryota</taxon>
        <taxon>Fungi</taxon>
        <taxon>Dikarya</taxon>
        <taxon>Basidiomycota</taxon>
        <taxon>Agaricomycotina</taxon>
        <taxon>Agaricomycetes</taxon>
        <taxon>Auriculariales</taxon>
        <taxon>Exidiaceae</taxon>
        <taxon>Exidia</taxon>
    </lineage>
</organism>
<evidence type="ECO:0000256" key="5">
    <source>
        <dbReference type="ARBA" id="ARBA00022777"/>
    </source>
</evidence>